<evidence type="ECO:0000256" key="1">
    <source>
        <dbReference type="SAM" id="MobiDB-lite"/>
    </source>
</evidence>
<name>A0A9P6LUH0_9FUNG</name>
<feature type="non-terminal residue" evidence="2">
    <location>
        <position position="261"/>
    </location>
</feature>
<accession>A0A9P6LUH0</accession>
<protein>
    <submittedName>
        <fullName evidence="2">Uncharacterized protein</fullName>
    </submittedName>
</protein>
<dbReference type="OrthoDB" id="10071381at2759"/>
<feature type="compositionally biased region" description="Basic and acidic residues" evidence="1">
    <location>
        <begin position="181"/>
        <end position="192"/>
    </location>
</feature>
<feature type="non-terminal residue" evidence="2">
    <location>
        <position position="1"/>
    </location>
</feature>
<evidence type="ECO:0000313" key="2">
    <source>
        <dbReference type="EMBL" id="KAF9944713.1"/>
    </source>
</evidence>
<sequence>SARSIDDRSPAPLGEVETRDQDVSQYDAPLLLDTAQYPGFEMEPPELELRRQASAHTGNTPMDLGIGDIGVSSLGSSERLGGHMPWSIDVRAGVDTRSEHSSGSDRLRRDFETIFDPTLGIPVKRQRKLSATSGSFALQDLQDEHLNKRYRHLTPTGSRSGSQPRSSSHYGSQWGSRATSRQRDDGATRESSTDDYFMADPGAQEHSESQERITLDRETINFLNYIRSILREANARSFSFSDVISVHRRRDVAASAFYHVL</sequence>
<organism evidence="2 3">
    <name type="scientific">Modicella reniformis</name>
    <dbReference type="NCBI Taxonomy" id="1440133"/>
    <lineage>
        <taxon>Eukaryota</taxon>
        <taxon>Fungi</taxon>
        <taxon>Fungi incertae sedis</taxon>
        <taxon>Mucoromycota</taxon>
        <taxon>Mortierellomycotina</taxon>
        <taxon>Mortierellomycetes</taxon>
        <taxon>Mortierellales</taxon>
        <taxon>Mortierellaceae</taxon>
        <taxon>Modicella</taxon>
    </lineage>
</organism>
<gene>
    <name evidence="2" type="ORF">BGZ65_011703</name>
</gene>
<evidence type="ECO:0000313" key="3">
    <source>
        <dbReference type="Proteomes" id="UP000749646"/>
    </source>
</evidence>
<feature type="region of interest" description="Disordered" evidence="1">
    <location>
        <begin position="1"/>
        <end position="25"/>
    </location>
</feature>
<dbReference type="AlphaFoldDB" id="A0A9P6LUH0"/>
<comment type="caution">
    <text evidence="2">The sequence shown here is derived from an EMBL/GenBank/DDBJ whole genome shotgun (WGS) entry which is preliminary data.</text>
</comment>
<reference evidence="2" key="1">
    <citation type="journal article" date="2020" name="Fungal Divers.">
        <title>Resolving the Mortierellaceae phylogeny through synthesis of multi-gene phylogenetics and phylogenomics.</title>
        <authorList>
            <person name="Vandepol N."/>
            <person name="Liber J."/>
            <person name="Desiro A."/>
            <person name="Na H."/>
            <person name="Kennedy M."/>
            <person name="Barry K."/>
            <person name="Grigoriev I.V."/>
            <person name="Miller A.N."/>
            <person name="O'Donnell K."/>
            <person name="Stajich J.E."/>
            <person name="Bonito G."/>
        </authorList>
    </citation>
    <scope>NUCLEOTIDE SEQUENCE</scope>
    <source>
        <strain evidence="2">MES-2147</strain>
    </source>
</reference>
<keyword evidence="3" id="KW-1185">Reference proteome</keyword>
<dbReference type="Proteomes" id="UP000749646">
    <property type="component" value="Unassembled WGS sequence"/>
</dbReference>
<feature type="compositionally biased region" description="Low complexity" evidence="1">
    <location>
        <begin position="157"/>
        <end position="173"/>
    </location>
</feature>
<feature type="region of interest" description="Disordered" evidence="1">
    <location>
        <begin position="152"/>
        <end position="211"/>
    </location>
</feature>
<dbReference type="EMBL" id="JAAAHW010008267">
    <property type="protein sequence ID" value="KAF9944713.1"/>
    <property type="molecule type" value="Genomic_DNA"/>
</dbReference>
<proteinExistence type="predicted"/>